<dbReference type="RefSeq" id="WP_021593912.1">
    <property type="nucleotide sequence ID" value="NZ_CP083237.1"/>
</dbReference>
<accession>A0A1I5J3H6</accession>
<dbReference type="SUPFAM" id="SSF53850">
    <property type="entry name" value="Periplasmic binding protein-like II"/>
    <property type="match status" value="1"/>
</dbReference>
<dbReference type="STRING" id="1993.SAMN04489713_108274"/>
<name>A0A1I5J3H6_9ACTN</name>
<evidence type="ECO:0000313" key="3">
    <source>
        <dbReference type="EMBL" id="SFO67173.1"/>
    </source>
</evidence>
<sequence>MRFPQRLSAAVAALSVLTLAACGGSSDEPAAAGPTSTADPGKASAVTPVSDDIIAAAEKEGSVLMYSNANSEIMKPLATAFMKKYPKIQIKNLDLEDTQIVERYKSEAATGARTADLVMMSNQPVMSRFAGDGHITDYKDPNVANLPAHARLAPGVVAMSQDPVVALFNKSLLPKDEQPTSMGEFAEMAPKLKGKIGVVDITNAIGYYATASYIKRAGEDGWKNLEALGPSSGVENGAGNIAQKMLQGGYSASFFVLGSVRPLITGDAAKVLNYAYLTDGTPLVPRAIGITAKAQHPNAAKVFLNYALSVEGQQEACKGGFSPYRAGVKCPYGLAAIEDAVGKDNVIIDGWAPEFVTGQAATVKRWNEVFGR</sequence>
<dbReference type="PANTHER" id="PTHR30006">
    <property type="entry name" value="THIAMINE-BINDING PERIPLASMIC PROTEIN-RELATED"/>
    <property type="match status" value="1"/>
</dbReference>
<dbReference type="OrthoDB" id="366726at2"/>
<proteinExistence type="predicted"/>
<feature type="chain" id="PRO_5038902740" evidence="2">
    <location>
        <begin position="21"/>
        <end position="372"/>
    </location>
</feature>
<protein>
    <submittedName>
        <fullName evidence="3">Iron(III) transport system substrate-binding protein</fullName>
    </submittedName>
</protein>
<dbReference type="PROSITE" id="PS51257">
    <property type="entry name" value="PROKAR_LIPOPROTEIN"/>
    <property type="match status" value="1"/>
</dbReference>
<dbReference type="InParanoid" id="A0A1I5J3H6"/>
<dbReference type="Gene3D" id="3.40.190.10">
    <property type="entry name" value="Periplasmic binding protein-like II"/>
    <property type="match status" value="2"/>
</dbReference>
<dbReference type="EMBL" id="FOVH01000008">
    <property type="protein sequence ID" value="SFO67173.1"/>
    <property type="molecule type" value="Genomic_DNA"/>
</dbReference>
<dbReference type="Proteomes" id="UP000183413">
    <property type="component" value="Unassembled WGS sequence"/>
</dbReference>
<dbReference type="InterPro" id="IPR006059">
    <property type="entry name" value="SBP"/>
</dbReference>
<dbReference type="AlphaFoldDB" id="A0A1I5J3H6"/>
<dbReference type="GO" id="GO:0030288">
    <property type="term" value="C:outer membrane-bounded periplasmic space"/>
    <property type="evidence" value="ECO:0007669"/>
    <property type="project" value="TreeGrafter"/>
</dbReference>
<dbReference type="Pfam" id="PF13416">
    <property type="entry name" value="SBP_bac_8"/>
    <property type="match status" value="1"/>
</dbReference>
<reference evidence="3 4" key="1">
    <citation type="submission" date="2016-10" db="EMBL/GenBank/DDBJ databases">
        <authorList>
            <person name="de Groot N.N."/>
        </authorList>
    </citation>
    <scope>NUCLEOTIDE SEQUENCE [LARGE SCALE GENOMIC DNA]</scope>
    <source>
        <strain evidence="3 4">DSM 43067</strain>
    </source>
</reference>
<organism evidence="3 4">
    <name type="scientific">Actinomadura madurae</name>
    <dbReference type="NCBI Taxonomy" id="1993"/>
    <lineage>
        <taxon>Bacteria</taxon>
        <taxon>Bacillati</taxon>
        <taxon>Actinomycetota</taxon>
        <taxon>Actinomycetes</taxon>
        <taxon>Streptosporangiales</taxon>
        <taxon>Thermomonosporaceae</taxon>
        <taxon>Actinomadura</taxon>
    </lineage>
</organism>
<dbReference type="eggNOG" id="COG1840">
    <property type="taxonomic scope" value="Bacteria"/>
</dbReference>
<evidence type="ECO:0000256" key="1">
    <source>
        <dbReference type="ARBA" id="ARBA00022729"/>
    </source>
</evidence>
<keyword evidence="4" id="KW-1185">Reference proteome</keyword>
<keyword evidence="1 2" id="KW-0732">Signal</keyword>
<gene>
    <name evidence="3" type="ORF">SAMN04489713_108274</name>
</gene>
<evidence type="ECO:0000256" key="2">
    <source>
        <dbReference type="SAM" id="SignalP"/>
    </source>
</evidence>
<dbReference type="GeneID" id="99655511"/>
<evidence type="ECO:0000313" key="4">
    <source>
        <dbReference type="Proteomes" id="UP000183413"/>
    </source>
</evidence>
<feature type="signal peptide" evidence="2">
    <location>
        <begin position="1"/>
        <end position="20"/>
    </location>
</feature>
<dbReference type="PANTHER" id="PTHR30006:SF25">
    <property type="entry name" value="PHOSPHOGLYCERATE TRANSPORT REGULATORY PROTEIN PGTC"/>
    <property type="match status" value="1"/>
</dbReference>